<gene>
    <name evidence="1" type="primary">Las1l</name>
    <name evidence="1" type="ORF">g.64002</name>
</gene>
<dbReference type="GO" id="GO:0030687">
    <property type="term" value="C:preribosome, large subunit precursor"/>
    <property type="evidence" value="ECO:0007669"/>
    <property type="project" value="TreeGrafter"/>
</dbReference>
<proteinExistence type="predicted"/>
<evidence type="ECO:0000313" key="1">
    <source>
        <dbReference type="EMBL" id="JAG70545.1"/>
    </source>
</evidence>
<sequence length="663" mass="77010">LLLQALFSKHNKKKPIYIKHNIYILFGLLFFIGRRTRGSIMALSARRDELKRVPWFSPYEWHAVYKQIYSNDTEQQTKGYETLLVWKARLPKLPVGIECTLSLIQVCLRDRSWTPQINSKALPMHYENDLSLMYATTIMRFLNQISNIGPTKQSSLFQIAKQLKIPEWIVNLRHDAAHGHDLSSITLLRMASNILLRWLHDEYWAPEAQVLEKQNEIIELEEIENFECLVDLIELWMSIGLYMESEFSVVADLPDDHLRNTLMDFHSHTKMTKRDLDTSIPSEHLDERTYRLKTARSHLFTEISNELRRKKDQKTPGKIITDLLVNCEVFLASSEILSLFTEKSNVNEKHEKLPRKMIAFWQPIIALLHETKVLEMLSMKLIDVVHSRESSFQSNQKKISASLWLKAIAQSFVKLRIAQREGEKFEYSQGRGKKIPQKVINKKLEGIINKKVQDLKDSPWLGLNTDVPRIFSDESFTEDIIIQANEYTSIFIAEFLELVRPEINSEKKNSLLEFLRIQSAEVIDDDRDNDDVVYTLQDFKEICGDIEVGDEQVPGENSADEEVKDSGWTMAPRDFNWGDCVFGVLPWQINSLQTLEGAVEPKVVCPNDEGDIVPGIVQVSDLARKRVNWEKVFRKSQRGKRRRKREADKVVDKAIQIVKSRKM</sequence>
<dbReference type="InterPro" id="IPR007174">
    <property type="entry name" value="Las1"/>
</dbReference>
<accession>A0A0C9PIM4</accession>
<dbReference type="PANTHER" id="PTHR15002:SF0">
    <property type="entry name" value="RIBOSOMAL BIOGENESIS PROTEIN LAS1L"/>
    <property type="match status" value="1"/>
</dbReference>
<dbReference type="GO" id="GO:0000460">
    <property type="term" value="P:maturation of 5.8S rRNA"/>
    <property type="evidence" value="ECO:0007669"/>
    <property type="project" value="TreeGrafter"/>
</dbReference>
<organism evidence="1">
    <name type="scientific">Fopius arisanus</name>
    <dbReference type="NCBI Taxonomy" id="64838"/>
    <lineage>
        <taxon>Eukaryota</taxon>
        <taxon>Metazoa</taxon>
        <taxon>Ecdysozoa</taxon>
        <taxon>Arthropoda</taxon>
        <taxon>Hexapoda</taxon>
        <taxon>Insecta</taxon>
        <taxon>Pterygota</taxon>
        <taxon>Neoptera</taxon>
        <taxon>Endopterygota</taxon>
        <taxon>Hymenoptera</taxon>
        <taxon>Apocrita</taxon>
        <taxon>Ichneumonoidea</taxon>
        <taxon>Braconidae</taxon>
        <taxon>Opiinae</taxon>
        <taxon>Fopius</taxon>
    </lineage>
</organism>
<dbReference type="GO" id="GO:0004519">
    <property type="term" value="F:endonuclease activity"/>
    <property type="evidence" value="ECO:0007669"/>
    <property type="project" value="InterPro"/>
</dbReference>
<dbReference type="PANTHER" id="PTHR15002">
    <property type="entry name" value="RIBOSOMAL BIOGENESIS PROTEIN LAS1L"/>
    <property type="match status" value="1"/>
</dbReference>
<reference evidence="1" key="1">
    <citation type="submission" date="2015-01" db="EMBL/GenBank/DDBJ databases">
        <title>Transcriptome Assembly of Fopius arisanus.</title>
        <authorList>
            <person name="Geib S."/>
        </authorList>
    </citation>
    <scope>NUCLEOTIDE SEQUENCE</scope>
</reference>
<name>A0A0C9PIM4_9HYME</name>
<protein>
    <submittedName>
        <fullName evidence="1">Las1l protein</fullName>
    </submittedName>
</protein>
<dbReference type="EMBL" id="GBYB01000778">
    <property type="protein sequence ID" value="JAG70545.1"/>
    <property type="molecule type" value="Transcribed_RNA"/>
</dbReference>
<dbReference type="GO" id="GO:0090730">
    <property type="term" value="C:Las1 complex"/>
    <property type="evidence" value="ECO:0007669"/>
    <property type="project" value="InterPro"/>
</dbReference>
<dbReference type="Pfam" id="PF04031">
    <property type="entry name" value="Las1"/>
    <property type="match status" value="1"/>
</dbReference>
<feature type="non-terminal residue" evidence="1">
    <location>
        <position position="1"/>
    </location>
</feature>
<dbReference type="GO" id="GO:0000470">
    <property type="term" value="P:maturation of LSU-rRNA"/>
    <property type="evidence" value="ECO:0007669"/>
    <property type="project" value="TreeGrafter"/>
</dbReference>
<dbReference type="AlphaFoldDB" id="A0A0C9PIM4"/>